<dbReference type="EMBL" id="AP023359">
    <property type="protein sequence ID" value="BCJ67646.1"/>
    <property type="molecule type" value="Genomic_DNA"/>
</dbReference>
<keyword evidence="3" id="KW-1185">Reference proteome</keyword>
<dbReference type="AlphaFoldDB" id="A0A810N2N1"/>
<dbReference type="Proteomes" id="UP000680866">
    <property type="component" value="Chromosome"/>
</dbReference>
<sequence>MSNTPNGTTATSHQTGLARATPTPMASQADAATASSTTTHAAACRGPDGDLPKTFMVDILGRPDRSAKVRPGGTARFRDPPPAAVPGTCQSHSPVDPPALLR</sequence>
<organism evidence="2 3">
    <name type="scientific">Polymorphospora rubra</name>
    <dbReference type="NCBI Taxonomy" id="338584"/>
    <lineage>
        <taxon>Bacteria</taxon>
        <taxon>Bacillati</taxon>
        <taxon>Actinomycetota</taxon>
        <taxon>Actinomycetes</taxon>
        <taxon>Micromonosporales</taxon>
        <taxon>Micromonosporaceae</taxon>
        <taxon>Polymorphospora</taxon>
    </lineage>
</organism>
<reference evidence="2" key="1">
    <citation type="submission" date="2020-08" db="EMBL/GenBank/DDBJ databases">
        <title>Whole genome shotgun sequence of Polymorphospora rubra NBRC 101157.</title>
        <authorList>
            <person name="Komaki H."/>
            <person name="Tamura T."/>
        </authorList>
    </citation>
    <scope>NUCLEOTIDE SEQUENCE</scope>
    <source>
        <strain evidence="2">NBRC 101157</strain>
    </source>
</reference>
<evidence type="ECO:0000313" key="3">
    <source>
        <dbReference type="Proteomes" id="UP000680866"/>
    </source>
</evidence>
<feature type="compositionally biased region" description="Low complexity" evidence="1">
    <location>
        <begin position="26"/>
        <end position="43"/>
    </location>
</feature>
<evidence type="ECO:0000256" key="1">
    <source>
        <dbReference type="SAM" id="MobiDB-lite"/>
    </source>
</evidence>
<evidence type="ECO:0000313" key="2">
    <source>
        <dbReference type="EMBL" id="BCJ67646.1"/>
    </source>
</evidence>
<proteinExistence type="predicted"/>
<feature type="compositionally biased region" description="Polar residues" evidence="1">
    <location>
        <begin position="1"/>
        <end position="15"/>
    </location>
</feature>
<accession>A0A810N2N1</accession>
<gene>
    <name evidence="2" type="ORF">Prubr_46670</name>
</gene>
<feature type="region of interest" description="Disordered" evidence="1">
    <location>
        <begin position="1"/>
        <end position="102"/>
    </location>
</feature>
<name>A0A810N2N1_9ACTN</name>
<dbReference type="KEGG" id="pry:Prubr_46670"/>
<protein>
    <submittedName>
        <fullName evidence="2">Uncharacterized protein</fullName>
    </submittedName>
</protein>